<sequence length="123" mass="13654">MAANKYAPNQSGLVGRLGDPTAAGFKVRTMTDAALMLADESYIVATLNIVQELQQEYNAAIGDNLSNACDPRVPWKNLLDYCASFDQLRHTLDFAVLKLKDALRAFDEYDELEEPPYHGDDAQ</sequence>
<accession>A0A9D1WDF3</accession>
<dbReference type="EMBL" id="DXEV01000094">
    <property type="protein sequence ID" value="HIX56802.1"/>
    <property type="molecule type" value="Genomic_DNA"/>
</dbReference>
<reference evidence="1" key="1">
    <citation type="journal article" date="2021" name="PeerJ">
        <title>Extensive microbial diversity within the chicken gut microbiome revealed by metagenomics and culture.</title>
        <authorList>
            <person name="Gilroy R."/>
            <person name="Ravi A."/>
            <person name="Getino M."/>
            <person name="Pursley I."/>
            <person name="Horton D.L."/>
            <person name="Alikhan N.F."/>
            <person name="Baker D."/>
            <person name="Gharbi K."/>
            <person name="Hall N."/>
            <person name="Watson M."/>
            <person name="Adriaenssens E.M."/>
            <person name="Foster-Nyarko E."/>
            <person name="Jarju S."/>
            <person name="Secka A."/>
            <person name="Antonio M."/>
            <person name="Oren A."/>
            <person name="Chaudhuri R.R."/>
            <person name="La Ragione R."/>
            <person name="Hildebrand F."/>
            <person name="Pallen M.J."/>
        </authorList>
    </citation>
    <scope>NUCLEOTIDE SEQUENCE</scope>
    <source>
        <strain evidence="1">USASDec5-558</strain>
    </source>
</reference>
<dbReference type="Proteomes" id="UP000886829">
    <property type="component" value="Unassembled WGS sequence"/>
</dbReference>
<dbReference type="AlphaFoldDB" id="A0A9D1WDF3"/>
<proteinExistence type="predicted"/>
<name>A0A9D1WDF3_9GAMM</name>
<organism evidence="1 2">
    <name type="scientific">Candidatus Anaerobiospirillum pullistercoris</name>
    <dbReference type="NCBI Taxonomy" id="2838452"/>
    <lineage>
        <taxon>Bacteria</taxon>
        <taxon>Pseudomonadati</taxon>
        <taxon>Pseudomonadota</taxon>
        <taxon>Gammaproteobacteria</taxon>
        <taxon>Aeromonadales</taxon>
        <taxon>Succinivibrionaceae</taxon>
        <taxon>Anaerobiospirillum</taxon>
    </lineage>
</organism>
<evidence type="ECO:0000313" key="2">
    <source>
        <dbReference type="Proteomes" id="UP000886829"/>
    </source>
</evidence>
<protein>
    <submittedName>
        <fullName evidence="1">Uncharacterized protein</fullName>
    </submittedName>
</protein>
<evidence type="ECO:0000313" key="1">
    <source>
        <dbReference type="EMBL" id="HIX56802.1"/>
    </source>
</evidence>
<comment type="caution">
    <text evidence="1">The sequence shown here is derived from an EMBL/GenBank/DDBJ whole genome shotgun (WGS) entry which is preliminary data.</text>
</comment>
<gene>
    <name evidence="1" type="ORF">H9850_04950</name>
</gene>
<reference evidence="1" key="2">
    <citation type="submission" date="2021-04" db="EMBL/GenBank/DDBJ databases">
        <authorList>
            <person name="Gilroy R."/>
        </authorList>
    </citation>
    <scope>NUCLEOTIDE SEQUENCE</scope>
    <source>
        <strain evidence="1">USASDec5-558</strain>
    </source>
</reference>